<feature type="region of interest" description="Disordered" evidence="1">
    <location>
        <begin position="48"/>
        <end position="74"/>
    </location>
</feature>
<reference evidence="3" key="1">
    <citation type="journal article" date="2012" name="Nature">
        <title>The tomato genome sequence provides insights into fleshy fruit evolution.</title>
        <authorList>
            <consortium name="Tomato Genome Consortium"/>
        </authorList>
    </citation>
    <scope>NUCLEOTIDE SEQUENCE [LARGE SCALE GENOMIC DNA]</scope>
    <source>
        <strain evidence="3">cv. Heinz 1706</strain>
    </source>
</reference>
<dbReference type="InterPro" id="IPR043502">
    <property type="entry name" value="DNA/RNA_pol_sf"/>
</dbReference>
<dbReference type="Gramene" id="Solyc02g014773.1.1">
    <property type="protein sequence ID" value="Solyc02g014773.1.1"/>
    <property type="gene ID" value="Solyc02g014773.1"/>
</dbReference>
<name>A0A3Q7EXG3_SOLLC</name>
<protein>
    <recommendedName>
        <fullName evidence="2">Reverse transcriptase Ty1/copia-type domain-containing protein</fullName>
    </recommendedName>
</protein>
<sequence>MAVEEESAVVETSSETALMSNRMSGYNNEYHNCGGSSSGSAYYPNNGSNGNSGYKSRNNGDVRQGGSAAAGGCQSPENGTCYNSSIDTNAKSFGTSSNNFSGGTQGMSLFTHEQYNQILKMLSKGKGKEVDSMANVATASSSGASNHMVHSLNLRKHCTDLEGRIDMKVNLPTGAQDLFSGRVLGIDDILITGSNLKLIQQVRKDLQYRFKMKDLGELKYFLGIEVSRNADGCKPASTPLEFNHKLTSTVFDKCTGMNAEDKVLDDYGKYQRLMDKLLKSVTGYIVKLGNALVSWKAKKQNTVSRSSAEAEFGSMATTVAEIIWLNELFEELGVELTMLINYDEIIARGPNISKHPLN</sequence>
<dbReference type="Pfam" id="PF07727">
    <property type="entry name" value="RVT_2"/>
    <property type="match status" value="1"/>
</dbReference>
<dbReference type="SUPFAM" id="SSF56672">
    <property type="entry name" value="DNA/RNA polymerases"/>
    <property type="match status" value="1"/>
</dbReference>
<dbReference type="InterPro" id="IPR013103">
    <property type="entry name" value="RVT_2"/>
</dbReference>
<accession>A0A3Q7EXG3</accession>
<organism evidence="3">
    <name type="scientific">Solanum lycopersicum</name>
    <name type="common">Tomato</name>
    <name type="synonym">Lycopersicon esculentum</name>
    <dbReference type="NCBI Taxonomy" id="4081"/>
    <lineage>
        <taxon>Eukaryota</taxon>
        <taxon>Viridiplantae</taxon>
        <taxon>Streptophyta</taxon>
        <taxon>Embryophyta</taxon>
        <taxon>Tracheophyta</taxon>
        <taxon>Spermatophyta</taxon>
        <taxon>Magnoliopsida</taxon>
        <taxon>eudicotyledons</taxon>
        <taxon>Gunneridae</taxon>
        <taxon>Pentapetalae</taxon>
        <taxon>asterids</taxon>
        <taxon>lamiids</taxon>
        <taxon>Solanales</taxon>
        <taxon>Solanaceae</taxon>
        <taxon>Solanoideae</taxon>
        <taxon>Solaneae</taxon>
        <taxon>Solanum</taxon>
        <taxon>Solanum subgen. Lycopersicon</taxon>
    </lineage>
</organism>
<dbReference type="CDD" id="cd09272">
    <property type="entry name" value="RNase_HI_RT_Ty1"/>
    <property type="match status" value="1"/>
</dbReference>
<dbReference type="EnsemblPlants" id="Solyc02g014773.1.1">
    <property type="protein sequence ID" value="Solyc02g014773.1.1"/>
    <property type="gene ID" value="Solyc02g014773.1"/>
</dbReference>
<dbReference type="PANTHER" id="PTHR11439">
    <property type="entry name" value="GAG-POL-RELATED RETROTRANSPOSON"/>
    <property type="match status" value="1"/>
</dbReference>
<feature type="compositionally biased region" description="Low complexity" evidence="1">
    <location>
        <begin position="48"/>
        <end position="72"/>
    </location>
</feature>
<feature type="domain" description="Reverse transcriptase Ty1/copia-type" evidence="2">
    <location>
        <begin position="184"/>
        <end position="234"/>
    </location>
</feature>
<proteinExistence type="predicted"/>
<evidence type="ECO:0000259" key="2">
    <source>
        <dbReference type="Pfam" id="PF07727"/>
    </source>
</evidence>
<evidence type="ECO:0000313" key="3">
    <source>
        <dbReference type="EnsemblPlants" id="Solyc02g014773.1.1"/>
    </source>
</evidence>
<reference evidence="3" key="2">
    <citation type="submission" date="2019-01" db="UniProtKB">
        <authorList>
            <consortium name="EnsemblPlants"/>
        </authorList>
    </citation>
    <scope>IDENTIFICATION</scope>
    <source>
        <strain evidence="3">cv. Heinz 1706</strain>
    </source>
</reference>
<dbReference type="STRING" id="4081.A0A3Q7EXG3"/>
<evidence type="ECO:0000313" key="4">
    <source>
        <dbReference type="Proteomes" id="UP000004994"/>
    </source>
</evidence>
<keyword evidence="4" id="KW-1185">Reference proteome</keyword>
<dbReference type="AlphaFoldDB" id="A0A3Q7EXG3"/>
<dbReference type="PANTHER" id="PTHR11439:SF444">
    <property type="entry name" value="HELICASE ATP-BINDING DOMAIN-CONTAINING PROTEIN"/>
    <property type="match status" value="1"/>
</dbReference>
<dbReference type="InParanoid" id="A0A3Q7EXG3"/>
<dbReference type="Proteomes" id="UP000004994">
    <property type="component" value="Chromosome 2"/>
</dbReference>
<evidence type="ECO:0000256" key="1">
    <source>
        <dbReference type="SAM" id="MobiDB-lite"/>
    </source>
</evidence>